<gene>
    <name evidence="7" type="primary">pgl</name>
    <name evidence="9" type="ORF">C7477_10116</name>
</gene>
<comment type="caution">
    <text evidence="9">The sequence shown here is derived from an EMBL/GenBank/DDBJ whole genome shotgun (WGS) entry which is preliminary data.</text>
</comment>
<dbReference type="GO" id="GO:0017057">
    <property type="term" value="F:6-phosphogluconolactonase activity"/>
    <property type="evidence" value="ECO:0007669"/>
    <property type="project" value="UniProtKB-UniRule"/>
</dbReference>
<dbReference type="UniPathway" id="UPA00115">
    <property type="reaction ID" value="UER00409"/>
</dbReference>
<protein>
    <recommendedName>
        <fullName evidence="6 7">6-phosphogluconolactonase</fullName>
        <shortName evidence="7">6PGL</shortName>
        <ecNumber evidence="5 7">3.1.1.31</ecNumber>
    </recommendedName>
</protein>
<dbReference type="Proteomes" id="UP000247454">
    <property type="component" value="Unassembled WGS sequence"/>
</dbReference>
<comment type="function">
    <text evidence="2 7">Hydrolysis of 6-phosphogluconolactone to 6-phosphogluconate.</text>
</comment>
<evidence type="ECO:0000256" key="1">
    <source>
        <dbReference type="ARBA" id="ARBA00000832"/>
    </source>
</evidence>
<dbReference type="InterPro" id="IPR005900">
    <property type="entry name" value="6-phosphogluconolactonase_DevB"/>
</dbReference>
<evidence type="ECO:0000259" key="8">
    <source>
        <dbReference type="Pfam" id="PF01182"/>
    </source>
</evidence>
<organism evidence="9 10">
    <name type="scientific">Phyllobacterium leguminum</name>
    <dbReference type="NCBI Taxonomy" id="314237"/>
    <lineage>
        <taxon>Bacteria</taxon>
        <taxon>Pseudomonadati</taxon>
        <taxon>Pseudomonadota</taxon>
        <taxon>Alphaproteobacteria</taxon>
        <taxon>Hyphomicrobiales</taxon>
        <taxon>Phyllobacteriaceae</taxon>
        <taxon>Phyllobacterium</taxon>
    </lineage>
</organism>
<dbReference type="GO" id="GO:0006098">
    <property type="term" value="P:pentose-phosphate shunt"/>
    <property type="evidence" value="ECO:0007669"/>
    <property type="project" value="UniProtKB-UniPathway"/>
</dbReference>
<comment type="similarity">
    <text evidence="4 7">Belongs to the glucosamine/galactosamine-6-phosphate isomerase family. 6-phosphogluconolactonase subfamily.</text>
</comment>
<dbReference type="NCBIfam" id="TIGR01198">
    <property type="entry name" value="pgl"/>
    <property type="match status" value="1"/>
</dbReference>
<dbReference type="InterPro" id="IPR037171">
    <property type="entry name" value="NagB/RpiA_transferase-like"/>
</dbReference>
<keyword evidence="10" id="KW-1185">Reference proteome</keyword>
<sequence length="236" mass="25015">MNRLAVTVEWHDFADGAELAAALASQVAVRLGDAVRAGGTAVLAVSGGTTPVKLFEALSQQDIDWARVTVTLVDERFVSPESGRSNERLVHEHLLKDNAGKAKFVGLYSPASTAEAAAIAANARIDDLPRPFDVVILGMGTDGHTASFFPGGDRLAEAIDPGSKALVLPMQAEGAGEPRLTLTLPVIAEARFIVLHIEGAAKREVLERALEPGPETEMPIRAVLNHAVTPVQVYWA</sequence>
<evidence type="ECO:0000313" key="9">
    <source>
        <dbReference type="EMBL" id="PYE90345.1"/>
    </source>
</evidence>
<dbReference type="SUPFAM" id="SSF100950">
    <property type="entry name" value="NagB/RpiA/CoA transferase-like"/>
    <property type="match status" value="1"/>
</dbReference>
<name>A0A318TAW0_9HYPH</name>
<dbReference type="CDD" id="cd01400">
    <property type="entry name" value="6PGL"/>
    <property type="match status" value="1"/>
</dbReference>
<dbReference type="AlphaFoldDB" id="A0A318TAW0"/>
<reference evidence="9 10" key="1">
    <citation type="submission" date="2018-06" db="EMBL/GenBank/DDBJ databases">
        <title>Genomic Encyclopedia of Type Strains, Phase III (KMG-III): the genomes of soil and plant-associated and newly described type strains.</title>
        <authorList>
            <person name="Whitman W."/>
        </authorList>
    </citation>
    <scope>NUCLEOTIDE SEQUENCE [LARGE SCALE GENOMIC DNA]</scope>
    <source>
        <strain evidence="9 10">ORS 1419</strain>
    </source>
</reference>
<accession>A0A318TAW0</accession>
<evidence type="ECO:0000256" key="4">
    <source>
        <dbReference type="ARBA" id="ARBA00010662"/>
    </source>
</evidence>
<dbReference type="InterPro" id="IPR039104">
    <property type="entry name" value="6PGL"/>
</dbReference>
<evidence type="ECO:0000256" key="3">
    <source>
        <dbReference type="ARBA" id="ARBA00004961"/>
    </source>
</evidence>
<dbReference type="Pfam" id="PF01182">
    <property type="entry name" value="Glucosamine_iso"/>
    <property type="match status" value="1"/>
</dbReference>
<evidence type="ECO:0000313" key="10">
    <source>
        <dbReference type="Proteomes" id="UP000247454"/>
    </source>
</evidence>
<proteinExistence type="inferred from homology"/>
<dbReference type="PANTHER" id="PTHR11054:SF0">
    <property type="entry name" value="6-PHOSPHOGLUCONOLACTONASE"/>
    <property type="match status" value="1"/>
</dbReference>
<dbReference type="EC" id="3.1.1.31" evidence="5 7"/>
<evidence type="ECO:0000256" key="6">
    <source>
        <dbReference type="ARBA" id="ARBA00020337"/>
    </source>
</evidence>
<feature type="domain" description="Glucosamine/galactosamine-6-phosphate isomerase" evidence="8">
    <location>
        <begin position="15"/>
        <end position="226"/>
    </location>
</feature>
<dbReference type="Gene3D" id="3.40.50.1360">
    <property type="match status" value="1"/>
</dbReference>
<evidence type="ECO:0000256" key="5">
    <source>
        <dbReference type="ARBA" id="ARBA00013198"/>
    </source>
</evidence>
<comment type="pathway">
    <text evidence="3 7">Carbohydrate degradation; pentose phosphate pathway; D-ribulose 5-phosphate from D-glucose 6-phosphate (oxidative stage): step 2/3.</text>
</comment>
<evidence type="ECO:0000256" key="7">
    <source>
        <dbReference type="RuleBase" id="RU365095"/>
    </source>
</evidence>
<dbReference type="InterPro" id="IPR006148">
    <property type="entry name" value="Glc/Gal-6P_isomerase"/>
</dbReference>
<comment type="catalytic activity">
    <reaction evidence="1 7">
        <text>6-phospho-D-glucono-1,5-lactone + H2O = 6-phospho-D-gluconate + H(+)</text>
        <dbReference type="Rhea" id="RHEA:12556"/>
        <dbReference type="ChEBI" id="CHEBI:15377"/>
        <dbReference type="ChEBI" id="CHEBI:15378"/>
        <dbReference type="ChEBI" id="CHEBI:57955"/>
        <dbReference type="ChEBI" id="CHEBI:58759"/>
        <dbReference type="EC" id="3.1.1.31"/>
    </reaction>
</comment>
<dbReference type="GO" id="GO:0005975">
    <property type="term" value="P:carbohydrate metabolic process"/>
    <property type="evidence" value="ECO:0007669"/>
    <property type="project" value="UniProtKB-UniRule"/>
</dbReference>
<dbReference type="PANTHER" id="PTHR11054">
    <property type="entry name" value="6-PHOSPHOGLUCONOLACTONASE"/>
    <property type="match status" value="1"/>
</dbReference>
<dbReference type="EMBL" id="QJTF01000001">
    <property type="protein sequence ID" value="PYE90345.1"/>
    <property type="molecule type" value="Genomic_DNA"/>
</dbReference>
<evidence type="ECO:0000256" key="2">
    <source>
        <dbReference type="ARBA" id="ARBA00002681"/>
    </source>
</evidence>
<keyword evidence="7" id="KW-0378">Hydrolase</keyword>